<keyword evidence="1" id="KW-0732">Signal</keyword>
<protein>
    <submittedName>
        <fullName evidence="2">Putative secreted protein</fullName>
    </submittedName>
</protein>
<proteinExistence type="predicted"/>
<feature type="chain" id="PRO_5025373172" evidence="1">
    <location>
        <begin position="38"/>
        <end position="85"/>
    </location>
</feature>
<accession>A0A6B0TYR9</accession>
<evidence type="ECO:0000256" key="1">
    <source>
        <dbReference type="SAM" id="SignalP"/>
    </source>
</evidence>
<evidence type="ECO:0000313" key="2">
    <source>
        <dbReference type="EMBL" id="MXU85349.1"/>
    </source>
</evidence>
<dbReference type="EMBL" id="GIFC01003266">
    <property type="protein sequence ID" value="MXU85349.1"/>
    <property type="molecule type" value="Transcribed_RNA"/>
</dbReference>
<name>A0A6B0TYR9_IXORI</name>
<organism evidence="2">
    <name type="scientific">Ixodes ricinus</name>
    <name type="common">Common tick</name>
    <name type="synonym">Acarus ricinus</name>
    <dbReference type="NCBI Taxonomy" id="34613"/>
    <lineage>
        <taxon>Eukaryota</taxon>
        <taxon>Metazoa</taxon>
        <taxon>Ecdysozoa</taxon>
        <taxon>Arthropoda</taxon>
        <taxon>Chelicerata</taxon>
        <taxon>Arachnida</taxon>
        <taxon>Acari</taxon>
        <taxon>Parasitiformes</taxon>
        <taxon>Ixodida</taxon>
        <taxon>Ixodoidea</taxon>
        <taxon>Ixodidae</taxon>
        <taxon>Ixodinae</taxon>
        <taxon>Ixodes</taxon>
    </lineage>
</organism>
<feature type="signal peptide" evidence="1">
    <location>
        <begin position="1"/>
        <end position="37"/>
    </location>
</feature>
<dbReference type="AlphaFoldDB" id="A0A6B0TYR9"/>
<sequence length="85" mass="10105">MVRYLTPCWARWWAVHRGFRTLLALLWRPSLPNPVQGKPLKGVVLNPRPSTKILMLKHLRSFSLFIRLMNKSLLQSCHLLLLRRY</sequence>
<reference evidence="2" key="1">
    <citation type="submission" date="2019-12" db="EMBL/GenBank/DDBJ databases">
        <title>An insight into the sialome of adult female Ixodes ricinus ticks feeding for 6 days.</title>
        <authorList>
            <person name="Perner J."/>
            <person name="Ribeiro J.M.C."/>
        </authorList>
    </citation>
    <scope>NUCLEOTIDE SEQUENCE</scope>
    <source>
        <strain evidence="2">Semi-engorged</strain>
        <tissue evidence="2">Salivary glands</tissue>
    </source>
</reference>